<reference evidence="3" key="1">
    <citation type="submission" date="2021-02" db="EMBL/GenBank/DDBJ databases">
        <authorList>
            <person name="Nowell W R."/>
        </authorList>
    </citation>
    <scope>NUCLEOTIDE SEQUENCE</scope>
</reference>
<gene>
    <name evidence="4" type="ORF">BYL167_LOCUS61559</name>
    <name evidence="3" type="ORF">GIL414_LOCUS61154</name>
</gene>
<dbReference type="Proteomes" id="UP000681720">
    <property type="component" value="Unassembled WGS sequence"/>
</dbReference>
<dbReference type="Proteomes" id="UP000681967">
    <property type="component" value="Unassembled WGS sequence"/>
</dbReference>
<evidence type="ECO:0000256" key="1">
    <source>
        <dbReference type="SAM" id="Coils"/>
    </source>
</evidence>
<proteinExistence type="predicted"/>
<dbReference type="EMBL" id="CAJOBJ010239152">
    <property type="protein sequence ID" value="CAF5071662.1"/>
    <property type="molecule type" value="Genomic_DNA"/>
</dbReference>
<dbReference type="EMBL" id="CAJOBH010232856">
    <property type="protein sequence ID" value="CAF5078080.1"/>
    <property type="molecule type" value="Genomic_DNA"/>
</dbReference>
<evidence type="ECO:0000256" key="2">
    <source>
        <dbReference type="SAM" id="MobiDB-lite"/>
    </source>
</evidence>
<name>A0A8S3EMP2_9BILA</name>
<accession>A0A8S3EMP2</accession>
<sequence>KFANERQHIEDADRENLSRELQKEGELIRLSQKMMEDNEARLKATIEARENEMHDITEYFTGKIRETEHELIALRRKNRQSLEQNEIEKKNLEVDIDDEHLKVQLEFEEEKRNLLLTNDQLKKDFKETFEYQ</sequence>
<keyword evidence="1" id="KW-0175">Coiled coil</keyword>
<evidence type="ECO:0000313" key="4">
    <source>
        <dbReference type="EMBL" id="CAF5078080.1"/>
    </source>
</evidence>
<protein>
    <submittedName>
        <fullName evidence="3">Uncharacterized protein</fullName>
    </submittedName>
</protein>
<feature type="non-terminal residue" evidence="3">
    <location>
        <position position="1"/>
    </location>
</feature>
<feature type="non-terminal residue" evidence="3">
    <location>
        <position position="132"/>
    </location>
</feature>
<feature type="region of interest" description="Disordered" evidence="2">
    <location>
        <begin position="1"/>
        <end position="20"/>
    </location>
</feature>
<comment type="caution">
    <text evidence="3">The sequence shown here is derived from an EMBL/GenBank/DDBJ whole genome shotgun (WGS) entry which is preliminary data.</text>
</comment>
<dbReference type="AlphaFoldDB" id="A0A8S3EMP2"/>
<evidence type="ECO:0000313" key="5">
    <source>
        <dbReference type="Proteomes" id="UP000681720"/>
    </source>
</evidence>
<feature type="coiled-coil region" evidence="1">
    <location>
        <begin position="64"/>
        <end position="124"/>
    </location>
</feature>
<evidence type="ECO:0000313" key="3">
    <source>
        <dbReference type="EMBL" id="CAF5071662.1"/>
    </source>
</evidence>
<organism evidence="3 5">
    <name type="scientific">Rotaria magnacalcarata</name>
    <dbReference type="NCBI Taxonomy" id="392030"/>
    <lineage>
        <taxon>Eukaryota</taxon>
        <taxon>Metazoa</taxon>
        <taxon>Spiralia</taxon>
        <taxon>Gnathifera</taxon>
        <taxon>Rotifera</taxon>
        <taxon>Eurotatoria</taxon>
        <taxon>Bdelloidea</taxon>
        <taxon>Philodinida</taxon>
        <taxon>Philodinidae</taxon>
        <taxon>Rotaria</taxon>
    </lineage>
</organism>